<proteinExistence type="predicted"/>
<sequence length="276" mass="32784">MSYTKLPFNQELNLREIRNSLYKVATSDVEKAKILYQYSEKNLMIPDYWLNLIILIRSITIDEETRNSCRILALSQFYSTLYGNQNDKHIEWDGYYDIIEKCETYDTYVEGINELEISLTFPHHELEIYMKSKNSLAMLNIYRRYIRFFIGDLKMIEEYRNEIERIGFDEDVTDFWIDTIEFEIDQSHRSLYASSFGKNGEKEILNFKNVIKKWKEMVSKKYVKSDKIVEKIPPAPVSVPSNPKIKFEPSTAQMQSFSLQRSYIYQILISANPQIL</sequence>
<reference evidence="2" key="1">
    <citation type="submission" date="2022-11" db="UniProtKB">
        <authorList>
            <consortium name="WormBaseParasite"/>
        </authorList>
    </citation>
    <scope>IDENTIFICATION</scope>
</reference>
<accession>A0AC35FZY5</accession>
<dbReference type="WBParaSite" id="PS1159_v2.g22561.t1">
    <property type="protein sequence ID" value="PS1159_v2.g22561.t1"/>
    <property type="gene ID" value="PS1159_v2.g22561"/>
</dbReference>
<evidence type="ECO:0000313" key="2">
    <source>
        <dbReference type="WBParaSite" id="PS1159_v2.g22561.t1"/>
    </source>
</evidence>
<dbReference type="Proteomes" id="UP000887580">
    <property type="component" value="Unplaced"/>
</dbReference>
<evidence type="ECO:0000313" key="1">
    <source>
        <dbReference type="Proteomes" id="UP000887580"/>
    </source>
</evidence>
<name>A0AC35FZY5_9BILA</name>
<protein>
    <submittedName>
        <fullName evidence="2">Uncharacterized protein</fullName>
    </submittedName>
</protein>
<organism evidence="1 2">
    <name type="scientific">Panagrolaimus sp. PS1159</name>
    <dbReference type="NCBI Taxonomy" id="55785"/>
    <lineage>
        <taxon>Eukaryota</taxon>
        <taxon>Metazoa</taxon>
        <taxon>Ecdysozoa</taxon>
        <taxon>Nematoda</taxon>
        <taxon>Chromadorea</taxon>
        <taxon>Rhabditida</taxon>
        <taxon>Tylenchina</taxon>
        <taxon>Panagrolaimomorpha</taxon>
        <taxon>Panagrolaimoidea</taxon>
        <taxon>Panagrolaimidae</taxon>
        <taxon>Panagrolaimus</taxon>
    </lineage>
</organism>